<proteinExistence type="predicted"/>
<accession>R0L401</accession>
<keyword evidence="3" id="KW-1185">Reference proteome</keyword>
<reference evidence="3" key="1">
    <citation type="journal article" date="2013" name="Nat. Genet.">
        <title>The duck genome and transcriptome provide insight into an avian influenza virus reservoir species.</title>
        <authorList>
            <person name="Huang Y."/>
            <person name="Li Y."/>
            <person name="Burt D.W."/>
            <person name="Chen H."/>
            <person name="Zhang Y."/>
            <person name="Qian W."/>
            <person name="Kim H."/>
            <person name="Gan S."/>
            <person name="Zhao Y."/>
            <person name="Li J."/>
            <person name="Yi K."/>
            <person name="Feng H."/>
            <person name="Zhu P."/>
            <person name="Li B."/>
            <person name="Liu Q."/>
            <person name="Fairley S."/>
            <person name="Magor K.E."/>
            <person name="Du Z."/>
            <person name="Hu X."/>
            <person name="Goodman L."/>
            <person name="Tafer H."/>
            <person name="Vignal A."/>
            <person name="Lee T."/>
            <person name="Kim K.W."/>
            <person name="Sheng Z."/>
            <person name="An Y."/>
            <person name="Searle S."/>
            <person name="Herrero J."/>
            <person name="Groenen M.A."/>
            <person name="Crooijmans R.P."/>
            <person name="Faraut T."/>
            <person name="Cai Q."/>
            <person name="Webster R.G."/>
            <person name="Aldridge J.R."/>
            <person name="Warren W.C."/>
            <person name="Bartschat S."/>
            <person name="Kehr S."/>
            <person name="Marz M."/>
            <person name="Stadler P.F."/>
            <person name="Smith J."/>
            <person name="Kraus R.H."/>
            <person name="Zhao Y."/>
            <person name="Ren L."/>
            <person name="Fei J."/>
            <person name="Morisson M."/>
            <person name="Kaiser P."/>
            <person name="Griffin D.K."/>
            <person name="Rao M."/>
            <person name="Pitel F."/>
            <person name="Wang J."/>
            <person name="Li N."/>
        </authorList>
    </citation>
    <scope>NUCLEOTIDE SEQUENCE [LARGE SCALE GENOMIC DNA]</scope>
</reference>
<name>R0L401_ANAPL</name>
<organism evidence="2 3">
    <name type="scientific">Anas platyrhynchos</name>
    <name type="common">Mallard</name>
    <name type="synonym">Anas boschas</name>
    <dbReference type="NCBI Taxonomy" id="8839"/>
    <lineage>
        <taxon>Eukaryota</taxon>
        <taxon>Metazoa</taxon>
        <taxon>Chordata</taxon>
        <taxon>Craniata</taxon>
        <taxon>Vertebrata</taxon>
        <taxon>Euteleostomi</taxon>
        <taxon>Archelosauria</taxon>
        <taxon>Archosauria</taxon>
        <taxon>Dinosauria</taxon>
        <taxon>Saurischia</taxon>
        <taxon>Theropoda</taxon>
        <taxon>Coelurosauria</taxon>
        <taxon>Aves</taxon>
        <taxon>Neognathae</taxon>
        <taxon>Galloanserae</taxon>
        <taxon>Anseriformes</taxon>
        <taxon>Anatidae</taxon>
        <taxon>Anatinae</taxon>
        <taxon>Anas</taxon>
    </lineage>
</organism>
<evidence type="ECO:0000313" key="2">
    <source>
        <dbReference type="EMBL" id="EOA94972.1"/>
    </source>
</evidence>
<feature type="region of interest" description="Disordered" evidence="1">
    <location>
        <begin position="316"/>
        <end position="341"/>
    </location>
</feature>
<gene>
    <name evidence="2" type="ORF">Anapl_07782</name>
</gene>
<dbReference type="AlphaFoldDB" id="R0L401"/>
<feature type="region of interest" description="Disordered" evidence="1">
    <location>
        <begin position="156"/>
        <end position="180"/>
    </location>
</feature>
<sequence>MVSGLQPCQGGVAALAWCWRGWGQLMATGRGLLLLVPLIARQISPRSLRVKLYAAAGVVPPRSLPIRCHLCPADDLLLLLMLCVLRPGSVGSRSWAGGHHTGLEQPLLKRGRLWDCSRQFAQDHSQVAALAFPAGFTCREGEIKSTLLSEELMEKKEPPQRAGDPQAAVRMPHAPRVSQRPMCRPTPKLYLAAWRGAGDMAPGGLHMHMTAPCPVLGLHPDWVHPRLSGWVPGQCLGIDLANTRDSLLLSLITSGEDHVLVTNRDAHGQVGASLDNVQSNSSWYRGSPAPKAFLGGQREDIMQHYPMPCMRISYSSGGTKGSGTQRLRGRESTSPMGNRTRDDSAHVSAFLWSLAFQRSVSVSAHLRNSSHFGNADPEEESQKPVIPLDGEPSVHDPWCSALAYRHSRTVWQLSGMMEHLRIMWSSGEMHKVKAFVSTFLGYLPAARLRSCSQCLCPNEMREMSEQGKKSLSLVEGTRPAGIWGTGCSAGPLCTGTAAELLGCLFNPKCNKPHSKSCVRCCVQNHVVHYTVLMDNISWMTIGMYAAFFHPSYPVFVTGGALAELCRLTGETLTPCAAIDIPGAKKASSFHELQTFSKKGHKNFTAVVQDAMVDRKFNGMKLRKKCQICVSELAALEHFSEQGEGLLAPNTESSVFKCITCNFQNALQALNVLDLSIELKMAETRSLLWFPSHLSGFDQLTRHLFVVQLVVHVLTGFLPYLCQANAQNSFRSHTDVVIVYCLSSAWCSLTGLKREPFVYVLIAALRASLRDEGLSLLFLAGCGTGSLVLHFCFRVGSTFGPGASNDVRDSAAAFPPAVKVK</sequence>
<dbReference type="Proteomes" id="UP000296049">
    <property type="component" value="Unassembled WGS sequence"/>
</dbReference>
<evidence type="ECO:0000313" key="3">
    <source>
        <dbReference type="Proteomes" id="UP000296049"/>
    </source>
</evidence>
<dbReference type="EMBL" id="KB744477">
    <property type="protein sequence ID" value="EOA94972.1"/>
    <property type="molecule type" value="Genomic_DNA"/>
</dbReference>
<protein>
    <submittedName>
        <fullName evidence="2">Uncharacterized protein</fullName>
    </submittedName>
</protein>
<evidence type="ECO:0000256" key="1">
    <source>
        <dbReference type="SAM" id="MobiDB-lite"/>
    </source>
</evidence>